<gene>
    <name evidence="1" type="ORF">pipiens_009652</name>
</gene>
<protein>
    <submittedName>
        <fullName evidence="1">Uncharacterized protein</fullName>
    </submittedName>
</protein>
<reference evidence="1 2" key="1">
    <citation type="submission" date="2024-05" db="EMBL/GenBank/DDBJ databases">
        <title>Culex pipiens pipiens assembly and annotation.</title>
        <authorList>
            <person name="Alout H."/>
            <person name="Durand T."/>
        </authorList>
    </citation>
    <scope>NUCLEOTIDE SEQUENCE [LARGE SCALE GENOMIC DNA]</scope>
    <source>
        <strain evidence="1">HA-2024</strain>
        <tissue evidence="1">Whole body</tissue>
    </source>
</reference>
<dbReference type="AlphaFoldDB" id="A0ABD1DD46"/>
<proteinExistence type="predicted"/>
<evidence type="ECO:0000313" key="1">
    <source>
        <dbReference type="EMBL" id="KAL1397585.1"/>
    </source>
</evidence>
<organism evidence="1 2">
    <name type="scientific">Culex pipiens pipiens</name>
    <name type="common">Northern house mosquito</name>
    <dbReference type="NCBI Taxonomy" id="38569"/>
    <lineage>
        <taxon>Eukaryota</taxon>
        <taxon>Metazoa</taxon>
        <taxon>Ecdysozoa</taxon>
        <taxon>Arthropoda</taxon>
        <taxon>Hexapoda</taxon>
        <taxon>Insecta</taxon>
        <taxon>Pterygota</taxon>
        <taxon>Neoptera</taxon>
        <taxon>Endopterygota</taxon>
        <taxon>Diptera</taxon>
        <taxon>Nematocera</taxon>
        <taxon>Culicoidea</taxon>
        <taxon>Culicidae</taxon>
        <taxon>Culicinae</taxon>
        <taxon>Culicini</taxon>
        <taxon>Culex</taxon>
        <taxon>Culex</taxon>
    </lineage>
</organism>
<dbReference type="EMBL" id="JBEHCU010006233">
    <property type="protein sequence ID" value="KAL1397585.1"/>
    <property type="molecule type" value="Genomic_DNA"/>
</dbReference>
<name>A0ABD1DD46_CULPP</name>
<comment type="caution">
    <text evidence="1">The sequence shown here is derived from an EMBL/GenBank/DDBJ whole genome shotgun (WGS) entry which is preliminary data.</text>
</comment>
<keyword evidence="2" id="KW-1185">Reference proteome</keyword>
<evidence type="ECO:0000313" key="2">
    <source>
        <dbReference type="Proteomes" id="UP001562425"/>
    </source>
</evidence>
<sequence>MPEIHSRKATKDEEEGVIFIQHTVGADRVCDYAPVKSPLQITACSGRSSVVEGRCDEFDYEVARAGLLPEDSTGSVSDSHKQPKRVALKDGKMDEEQCLPKKGRCLCRLRFVGTDRDCAPAVGTGGSWDKLSTVGCCGKTT</sequence>
<dbReference type="Proteomes" id="UP001562425">
    <property type="component" value="Unassembled WGS sequence"/>
</dbReference>
<accession>A0ABD1DD46</accession>